<accession>F4GHG5</accession>
<dbReference type="AlphaFoldDB" id="F4GHG5"/>
<dbReference type="RefSeq" id="WP_013739949.1">
    <property type="nucleotide sequence ID" value="NC_015436.1"/>
</dbReference>
<evidence type="ECO:0008006" key="3">
    <source>
        <dbReference type="Google" id="ProtNLM"/>
    </source>
</evidence>
<dbReference type="HOGENOM" id="CLU_1336808_0_0_12"/>
<reference evidence="1 2" key="2">
    <citation type="journal article" date="2012" name="Stand. Genomic Sci.">
        <title>Complete genome sequence of the termite hindgut bacterium Spirochaeta coccoides type strain (SPN1(T)), reclassification in the genus Sphaerochaeta as Sphaerochaeta coccoides comb. nov. and emendations of the family Spirochaetaceae and the genus Sphaerochaeta.</title>
        <authorList>
            <person name="Abt B."/>
            <person name="Han C."/>
            <person name="Scheuner C."/>
            <person name="Lu M."/>
            <person name="Lapidus A."/>
            <person name="Nolan M."/>
            <person name="Lucas S."/>
            <person name="Hammon N."/>
            <person name="Deshpande S."/>
            <person name="Cheng J.F."/>
            <person name="Tapia R."/>
            <person name="Goodwin L.A."/>
            <person name="Pitluck S."/>
            <person name="Liolios K."/>
            <person name="Pagani I."/>
            <person name="Ivanova N."/>
            <person name="Mavromatis K."/>
            <person name="Mikhailova N."/>
            <person name="Huntemann M."/>
            <person name="Pati A."/>
            <person name="Chen A."/>
            <person name="Palaniappan K."/>
            <person name="Land M."/>
            <person name="Hauser L."/>
            <person name="Brambilla E.M."/>
            <person name="Rohde M."/>
            <person name="Spring S."/>
            <person name="Gronow S."/>
            <person name="Goker M."/>
            <person name="Woyke T."/>
            <person name="Bristow J."/>
            <person name="Eisen J.A."/>
            <person name="Markowitz V."/>
            <person name="Hugenholtz P."/>
            <person name="Kyrpides N.C."/>
            <person name="Klenk H.P."/>
            <person name="Detter J.C."/>
        </authorList>
    </citation>
    <scope>NUCLEOTIDE SEQUENCE [LARGE SCALE GENOMIC DNA]</scope>
    <source>
        <strain evidence="2">ATCC BAA-1237 / DSM 17374 / SPN1</strain>
    </source>
</reference>
<dbReference type="EMBL" id="CP002659">
    <property type="protein sequence ID" value="AEC02554.1"/>
    <property type="molecule type" value="Genomic_DNA"/>
</dbReference>
<keyword evidence="2" id="KW-1185">Reference proteome</keyword>
<reference evidence="2" key="1">
    <citation type="submission" date="2011-04" db="EMBL/GenBank/DDBJ databases">
        <title>The complete genome of Spirochaeta coccoides DSM 17374.</title>
        <authorList>
            <person name="Lucas S."/>
            <person name="Copeland A."/>
            <person name="Lapidus A."/>
            <person name="Bruce D."/>
            <person name="Goodwin L."/>
            <person name="Pitluck S."/>
            <person name="Peters L."/>
            <person name="Kyrpides N."/>
            <person name="Mavromatis K."/>
            <person name="Pagani I."/>
            <person name="Ivanova N."/>
            <person name="Ovchinnikova G."/>
            <person name="Lu M."/>
            <person name="Detter J.C."/>
            <person name="Tapia R."/>
            <person name="Han C."/>
            <person name="Land M."/>
            <person name="Hauser L."/>
            <person name="Markowitz V."/>
            <person name="Cheng J.-F."/>
            <person name="Hugenholtz P."/>
            <person name="Woyke T."/>
            <person name="Wu D."/>
            <person name="Spring S."/>
            <person name="Schroeder M."/>
            <person name="Brambilla E."/>
            <person name="Klenk H.-P."/>
            <person name="Eisen J.A."/>
        </authorList>
    </citation>
    <scope>NUCLEOTIDE SEQUENCE [LARGE SCALE GENOMIC DNA]</scope>
    <source>
        <strain evidence="2">ATCC BAA-1237 / DSM 17374 / SPN1</strain>
    </source>
</reference>
<proteinExistence type="predicted"/>
<dbReference type="KEGG" id="scc:Spico_1348"/>
<name>F4GHG5_PARC1</name>
<evidence type="ECO:0000313" key="1">
    <source>
        <dbReference type="EMBL" id="AEC02554.1"/>
    </source>
</evidence>
<sequence>MKRQFVLIAVMILLIPFALSARNVFDARFGFNALYAPTEEGAFFEDDIAANTSLGGNVILRLWNIQTTLMAVAVAPQGDAPGSLSGFSLYSDFSLSIPILPSYIYLSLGAGMATDFRINVNTDAMEVYFPSYGAEDATTVPLSKLEFGQVIRYSSLFWKFGLDLFLGPFNANVFYIIRTPATFAAISSGQWDKLLLTTNNALGVGFSLALF</sequence>
<dbReference type="STRING" id="760011.Spico_1348"/>
<protein>
    <recommendedName>
        <fullName evidence="3">Outer membrane protein beta-barrel domain-containing protein</fullName>
    </recommendedName>
</protein>
<evidence type="ECO:0000313" key="2">
    <source>
        <dbReference type="Proteomes" id="UP000007939"/>
    </source>
</evidence>
<dbReference type="Proteomes" id="UP000007939">
    <property type="component" value="Chromosome"/>
</dbReference>
<gene>
    <name evidence="1" type="ordered locus">Spico_1348</name>
</gene>
<organism evidence="1 2">
    <name type="scientific">Parasphaerochaeta coccoides (strain ATCC BAA-1237 / DSM 17374 / SPN1)</name>
    <name type="common">Sphaerochaeta coccoides</name>
    <dbReference type="NCBI Taxonomy" id="760011"/>
    <lineage>
        <taxon>Bacteria</taxon>
        <taxon>Pseudomonadati</taxon>
        <taxon>Spirochaetota</taxon>
        <taxon>Spirochaetia</taxon>
        <taxon>Spirochaetales</taxon>
        <taxon>Sphaerochaetaceae</taxon>
        <taxon>Parasphaerochaeta</taxon>
    </lineage>
</organism>